<gene>
    <name evidence="3" type="ORF">FHS16_005054</name>
</gene>
<dbReference type="InterPro" id="IPR023365">
    <property type="entry name" value="Sortase_dom-sf"/>
</dbReference>
<feature type="active site" description="Acyl-thioester intermediate" evidence="2">
    <location>
        <position position="203"/>
    </location>
</feature>
<dbReference type="Pfam" id="PF04203">
    <property type="entry name" value="Sortase"/>
    <property type="match status" value="1"/>
</dbReference>
<evidence type="ECO:0000313" key="3">
    <source>
        <dbReference type="EMBL" id="MBB3154955.1"/>
    </source>
</evidence>
<dbReference type="EMBL" id="JACHXW010000020">
    <property type="protein sequence ID" value="MBB3154955.1"/>
    <property type="molecule type" value="Genomic_DNA"/>
</dbReference>
<dbReference type="CDD" id="cd06166">
    <property type="entry name" value="Sortase_D_2"/>
    <property type="match status" value="1"/>
</dbReference>
<feature type="active site" description="Proton donor/acceptor" evidence="2">
    <location>
        <position position="141"/>
    </location>
</feature>
<reference evidence="3 4" key="1">
    <citation type="submission" date="2020-08" db="EMBL/GenBank/DDBJ databases">
        <title>Genomic Encyclopedia of Type Strains, Phase III (KMG-III): the genomes of soil and plant-associated and newly described type strains.</title>
        <authorList>
            <person name="Whitman W."/>
        </authorList>
    </citation>
    <scope>NUCLEOTIDE SEQUENCE [LARGE SCALE GENOMIC DNA]</scope>
    <source>
        <strain evidence="3 4">CECT 8234</strain>
    </source>
</reference>
<evidence type="ECO:0000256" key="1">
    <source>
        <dbReference type="ARBA" id="ARBA00022801"/>
    </source>
</evidence>
<dbReference type="NCBIfam" id="TIGR01076">
    <property type="entry name" value="sortase_fam"/>
    <property type="match status" value="1"/>
</dbReference>
<keyword evidence="1 3" id="KW-0378">Hydrolase</keyword>
<dbReference type="EC" id="3.4.22.70" evidence="3"/>
<name>A0A7W5CC42_9BACL</name>
<dbReference type="AlphaFoldDB" id="A0A7W5CC42"/>
<dbReference type="GO" id="GO:0016787">
    <property type="term" value="F:hydrolase activity"/>
    <property type="evidence" value="ECO:0007669"/>
    <property type="project" value="UniProtKB-KW"/>
</dbReference>
<evidence type="ECO:0000256" key="2">
    <source>
        <dbReference type="PIRSR" id="PIRSR605754-1"/>
    </source>
</evidence>
<comment type="caution">
    <text evidence="3">The sequence shown here is derived from an EMBL/GenBank/DDBJ whole genome shotgun (WGS) entry which is preliminary data.</text>
</comment>
<dbReference type="InterPro" id="IPR005754">
    <property type="entry name" value="Sortase"/>
</dbReference>
<dbReference type="SUPFAM" id="SSF63817">
    <property type="entry name" value="Sortase"/>
    <property type="match status" value="1"/>
</dbReference>
<sequence>MKKLLSYVLVIVGLMILLYPKASEWYDNRQQDKLMADWEAASFDETAEQQAQQQFEELTDLFNAESAATDEPTAAPTEAPAAAVTPAAQKIVPIATIKIDKIKLKLPVVEGATQKNMKAATAHLKETTAIGQVGNAAIAGHRMRSKGRLFNRLGEIEVGDKIVVDTKDQTYTYTVYKVSIVKPTDVSVLNYNNKDKLLTLITCDPIVNPTHRLIIHAKM</sequence>
<dbReference type="InterPro" id="IPR042000">
    <property type="entry name" value="Sortase_D_2"/>
</dbReference>
<dbReference type="Gene3D" id="2.40.260.10">
    <property type="entry name" value="Sortase"/>
    <property type="match status" value="1"/>
</dbReference>
<organism evidence="3 4">
    <name type="scientific">Paenibacillus endophyticus</name>
    <dbReference type="NCBI Taxonomy" id="1294268"/>
    <lineage>
        <taxon>Bacteria</taxon>
        <taxon>Bacillati</taxon>
        <taxon>Bacillota</taxon>
        <taxon>Bacilli</taxon>
        <taxon>Bacillales</taxon>
        <taxon>Paenibacillaceae</taxon>
        <taxon>Paenibacillus</taxon>
    </lineage>
</organism>
<proteinExistence type="predicted"/>
<evidence type="ECO:0000313" key="4">
    <source>
        <dbReference type="Proteomes" id="UP000518605"/>
    </source>
</evidence>
<protein>
    <submittedName>
        <fullName evidence="3">Sortase A</fullName>
        <ecNumber evidence="3">3.4.22.70</ecNumber>
    </submittedName>
</protein>
<keyword evidence="4" id="KW-1185">Reference proteome</keyword>
<dbReference type="Proteomes" id="UP000518605">
    <property type="component" value="Unassembled WGS sequence"/>
</dbReference>
<accession>A0A7W5CC42</accession>
<dbReference type="RefSeq" id="WP_183569197.1">
    <property type="nucleotide sequence ID" value="NZ_CBCSLB010000002.1"/>
</dbReference>